<reference evidence="2" key="1">
    <citation type="journal article" date="2023" name="Mol. Phylogenet. Evol.">
        <title>Genome-scale phylogeny and comparative genomics of the fungal order Sordariales.</title>
        <authorList>
            <person name="Hensen N."/>
            <person name="Bonometti L."/>
            <person name="Westerberg I."/>
            <person name="Brannstrom I.O."/>
            <person name="Guillou S."/>
            <person name="Cros-Aarteil S."/>
            <person name="Calhoun S."/>
            <person name="Haridas S."/>
            <person name="Kuo A."/>
            <person name="Mondo S."/>
            <person name="Pangilinan J."/>
            <person name="Riley R."/>
            <person name="LaButti K."/>
            <person name="Andreopoulos B."/>
            <person name="Lipzen A."/>
            <person name="Chen C."/>
            <person name="Yan M."/>
            <person name="Daum C."/>
            <person name="Ng V."/>
            <person name="Clum A."/>
            <person name="Steindorff A."/>
            <person name="Ohm R.A."/>
            <person name="Martin F."/>
            <person name="Silar P."/>
            <person name="Natvig D.O."/>
            <person name="Lalanne C."/>
            <person name="Gautier V."/>
            <person name="Ament-Velasquez S.L."/>
            <person name="Kruys A."/>
            <person name="Hutchinson M.I."/>
            <person name="Powell A.J."/>
            <person name="Barry K."/>
            <person name="Miller A.N."/>
            <person name="Grigoriev I.V."/>
            <person name="Debuchy R."/>
            <person name="Gladieux P."/>
            <person name="Hiltunen Thoren M."/>
            <person name="Johannesson H."/>
        </authorList>
    </citation>
    <scope>NUCLEOTIDE SEQUENCE</scope>
    <source>
        <strain evidence="2">PSN243</strain>
    </source>
</reference>
<feature type="compositionally biased region" description="Polar residues" evidence="1">
    <location>
        <begin position="244"/>
        <end position="255"/>
    </location>
</feature>
<evidence type="ECO:0000256" key="1">
    <source>
        <dbReference type="SAM" id="MobiDB-lite"/>
    </source>
</evidence>
<feature type="compositionally biased region" description="Low complexity" evidence="1">
    <location>
        <begin position="89"/>
        <end position="102"/>
    </location>
</feature>
<protein>
    <submittedName>
        <fullName evidence="2">Uncharacterized protein</fullName>
    </submittedName>
</protein>
<feature type="region of interest" description="Disordered" evidence="1">
    <location>
        <begin position="335"/>
        <end position="427"/>
    </location>
</feature>
<reference evidence="2" key="2">
    <citation type="submission" date="2023-05" db="EMBL/GenBank/DDBJ databases">
        <authorList>
            <consortium name="Lawrence Berkeley National Laboratory"/>
            <person name="Steindorff A."/>
            <person name="Hensen N."/>
            <person name="Bonometti L."/>
            <person name="Westerberg I."/>
            <person name="Brannstrom I.O."/>
            <person name="Guillou S."/>
            <person name="Cros-Aarteil S."/>
            <person name="Calhoun S."/>
            <person name="Haridas S."/>
            <person name="Kuo A."/>
            <person name="Mondo S."/>
            <person name="Pangilinan J."/>
            <person name="Riley R."/>
            <person name="Labutti K."/>
            <person name="Andreopoulos B."/>
            <person name="Lipzen A."/>
            <person name="Chen C."/>
            <person name="Yanf M."/>
            <person name="Daum C."/>
            <person name="Ng V."/>
            <person name="Clum A."/>
            <person name="Ohm R."/>
            <person name="Martin F."/>
            <person name="Silar P."/>
            <person name="Natvig D."/>
            <person name="Lalanne C."/>
            <person name="Gautier V."/>
            <person name="Ament-Velasquez S.L."/>
            <person name="Kruys A."/>
            <person name="Hutchinson M.I."/>
            <person name="Powell A.J."/>
            <person name="Barry K."/>
            <person name="Miller A.N."/>
            <person name="Grigoriev I.V."/>
            <person name="Debuchy R."/>
            <person name="Gladieux P."/>
            <person name="Thoren M.H."/>
            <person name="Johannesson H."/>
        </authorList>
    </citation>
    <scope>NUCLEOTIDE SEQUENCE</scope>
    <source>
        <strain evidence="2">PSN243</strain>
    </source>
</reference>
<dbReference type="AlphaFoldDB" id="A0AAV9GW64"/>
<keyword evidence="3" id="KW-1185">Reference proteome</keyword>
<feature type="compositionally biased region" description="Basic and acidic residues" evidence="1">
    <location>
        <begin position="213"/>
        <end position="224"/>
    </location>
</feature>
<sequence length="508" mass="55623">PYLRPRILSVKISTTDPNPAPGEPSDGDSNVQKDRKAISKIGKVQQLRTVFDRPQEQTMFLPFLQAPTKSCPSLPITVSTTVAVSTQRSLSHGSSSSGGSVVVSVATERVRHAKERWSLPSSRGEHSDTPSRPPRNKLKKRRESPVKDRISLFENMTRPDGSSVSLPHGGRSKSDDSGMAPRTDKKRVPGWEFRRGSKMFRVLSFGSNKGTAKKADDRPKEGSKKVTAKSSVEAMKRHGPPGPSRSNKSSFLQSATARRESAILVRGKVYNVPKHEENPEQLAPLAKAIVPGKAVWSSLDLVNNTTETPPTLSHAISTRSGRILPTRKSFGALQSKAEWEESLDPPIRNPFRDASGSSQDEEISSTERSLPSTTGENAASRSKAVASPMRKSRYPSSFGRKAGQTLKRSAVGPFLSPAEGRALPTRRSSLSHSWGRRAAAAAFAIGRRLRERRTSRTRSLSMRSQEPNDERPPRRASLDGEWDVFVATPSGGLQHPRPGRVVNLARFE</sequence>
<feature type="compositionally biased region" description="Basic and acidic residues" evidence="1">
    <location>
        <begin position="466"/>
        <end position="478"/>
    </location>
</feature>
<dbReference type="EMBL" id="MU865923">
    <property type="protein sequence ID" value="KAK4452606.1"/>
    <property type="molecule type" value="Genomic_DNA"/>
</dbReference>
<accession>A0AAV9GW64</accession>
<evidence type="ECO:0000313" key="2">
    <source>
        <dbReference type="EMBL" id="KAK4452606.1"/>
    </source>
</evidence>
<feature type="region of interest" description="Disordered" evidence="1">
    <location>
        <begin position="449"/>
        <end position="480"/>
    </location>
</feature>
<dbReference type="Proteomes" id="UP001321760">
    <property type="component" value="Unassembled WGS sequence"/>
</dbReference>
<proteinExistence type="predicted"/>
<feature type="compositionally biased region" description="Basic and acidic residues" evidence="1">
    <location>
        <begin position="172"/>
        <end position="190"/>
    </location>
</feature>
<feature type="region of interest" description="Disordered" evidence="1">
    <location>
        <begin position="83"/>
        <end position="102"/>
    </location>
</feature>
<feature type="region of interest" description="Disordered" evidence="1">
    <location>
        <begin position="113"/>
        <end position="190"/>
    </location>
</feature>
<feature type="compositionally biased region" description="Polar residues" evidence="1">
    <location>
        <begin position="366"/>
        <end position="380"/>
    </location>
</feature>
<evidence type="ECO:0000313" key="3">
    <source>
        <dbReference type="Proteomes" id="UP001321760"/>
    </source>
</evidence>
<organism evidence="2 3">
    <name type="scientific">Podospora aff. communis PSN243</name>
    <dbReference type="NCBI Taxonomy" id="3040156"/>
    <lineage>
        <taxon>Eukaryota</taxon>
        <taxon>Fungi</taxon>
        <taxon>Dikarya</taxon>
        <taxon>Ascomycota</taxon>
        <taxon>Pezizomycotina</taxon>
        <taxon>Sordariomycetes</taxon>
        <taxon>Sordariomycetidae</taxon>
        <taxon>Sordariales</taxon>
        <taxon>Podosporaceae</taxon>
        <taxon>Podospora</taxon>
    </lineage>
</organism>
<feature type="region of interest" description="Disordered" evidence="1">
    <location>
        <begin position="204"/>
        <end position="255"/>
    </location>
</feature>
<gene>
    <name evidence="2" type="ORF">QBC34DRAFT_455458</name>
</gene>
<name>A0AAV9GW64_9PEZI</name>
<feature type="non-terminal residue" evidence="2">
    <location>
        <position position="1"/>
    </location>
</feature>
<feature type="region of interest" description="Disordered" evidence="1">
    <location>
        <begin position="1"/>
        <end position="32"/>
    </location>
</feature>
<feature type="non-terminal residue" evidence="2">
    <location>
        <position position="508"/>
    </location>
</feature>
<comment type="caution">
    <text evidence="2">The sequence shown here is derived from an EMBL/GenBank/DDBJ whole genome shotgun (WGS) entry which is preliminary data.</text>
</comment>